<sequence>MKIDGGPEKNKWEWSFQLGHSDFRRGDLSGVEDNKQEAADKIKAAFARYLEYPSDKGGGSGL</sequence>
<geneLocation type="plasmid" evidence="1 2">
    <name>p_unnamed1</name>
</geneLocation>
<evidence type="ECO:0000313" key="1">
    <source>
        <dbReference type="EMBL" id="UXN59132.1"/>
    </source>
</evidence>
<keyword evidence="1" id="KW-0614">Plasmid</keyword>
<evidence type="ECO:0000313" key="2">
    <source>
        <dbReference type="Proteomes" id="UP001061991"/>
    </source>
</evidence>
<reference evidence="1" key="1">
    <citation type="submission" date="2022-09" db="EMBL/GenBank/DDBJ databases">
        <title>Interaction between co-microsymbionts with complementary sets of symbiotic genes in legume-rhizobium systems.</title>
        <authorList>
            <person name="Safronova V."/>
            <person name="Sazanova A."/>
            <person name="Afonin A."/>
            <person name="Chirak E."/>
        </authorList>
    </citation>
    <scope>NUCLEOTIDE SEQUENCE</scope>
    <source>
        <strain evidence="1">A18/3m</strain>
    </source>
</reference>
<proteinExistence type="predicted"/>
<dbReference type="Proteomes" id="UP001061991">
    <property type="component" value="Plasmid p_unnamed1"/>
</dbReference>
<protein>
    <submittedName>
        <fullName evidence="1">Uncharacterized protein</fullName>
    </submittedName>
</protein>
<accession>A0ACD4D031</accession>
<organism evidence="1 2">
    <name type="scientific">Phyllobacterium zundukense</name>
    <dbReference type="NCBI Taxonomy" id="1867719"/>
    <lineage>
        <taxon>Bacteria</taxon>
        <taxon>Pseudomonadati</taxon>
        <taxon>Pseudomonadota</taxon>
        <taxon>Alphaproteobacteria</taxon>
        <taxon>Hyphomicrobiales</taxon>
        <taxon>Phyllobacteriaceae</taxon>
        <taxon>Phyllobacterium</taxon>
    </lineage>
</organism>
<gene>
    <name evidence="1" type="ORF">N8E88_09700</name>
</gene>
<keyword evidence="2" id="KW-1185">Reference proteome</keyword>
<name>A0ACD4D031_9HYPH</name>
<dbReference type="EMBL" id="CP104972">
    <property type="protein sequence ID" value="UXN59132.1"/>
    <property type="molecule type" value="Genomic_DNA"/>
</dbReference>